<organism evidence="2 3">
    <name type="scientific">Polystyrenella longa</name>
    <dbReference type="NCBI Taxonomy" id="2528007"/>
    <lineage>
        <taxon>Bacteria</taxon>
        <taxon>Pseudomonadati</taxon>
        <taxon>Planctomycetota</taxon>
        <taxon>Planctomycetia</taxon>
        <taxon>Planctomycetales</taxon>
        <taxon>Planctomycetaceae</taxon>
        <taxon>Polystyrenella</taxon>
    </lineage>
</organism>
<dbReference type="KEGG" id="plon:Pla110_21110"/>
<proteinExistence type="predicted"/>
<feature type="signal peptide" evidence="1">
    <location>
        <begin position="1"/>
        <end position="32"/>
    </location>
</feature>
<evidence type="ECO:0000313" key="3">
    <source>
        <dbReference type="Proteomes" id="UP000317178"/>
    </source>
</evidence>
<evidence type="ECO:0000313" key="2">
    <source>
        <dbReference type="EMBL" id="QDU80382.1"/>
    </source>
</evidence>
<sequence length="115" mass="12817" precursor="true">MTFFDSTCCGTSKRYLAACLLFVFVGCNEYHAVDDVGYPTAWYVTVQLEDGTIKTIMQEELKDFASETPTAKGVIGLDRRDGKEVVIPLDQALKLDPSNTLIITRHQNLQDPESP</sequence>
<dbReference type="AlphaFoldDB" id="A0A518CMD2"/>
<reference evidence="2 3" key="1">
    <citation type="submission" date="2019-02" db="EMBL/GenBank/DDBJ databases">
        <title>Deep-cultivation of Planctomycetes and their phenomic and genomic characterization uncovers novel biology.</title>
        <authorList>
            <person name="Wiegand S."/>
            <person name="Jogler M."/>
            <person name="Boedeker C."/>
            <person name="Pinto D."/>
            <person name="Vollmers J."/>
            <person name="Rivas-Marin E."/>
            <person name="Kohn T."/>
            <person name="Peeters S.H."/>
            <person name="Heuer A."/>
            <person name="Rast P."/>
            <person name="Oberbeckmann S."/>
            <person name="Bunk B."/>
            <person name="Jeske O."/>
            <person name="Meyerdierks A."/>
            <person name="Storesund J.E."/>
            <person name="Kallscheuer N."/>
            <person name="Luecker S."/>
            <person name="Lage O.M."/>
            <person name="Pohl T."/>
            <person name="Merkel B.J."/>
            <person name="Hornburger P."/>
            <person name="Mueller R.-W."/>
            <person name="Bruemmer F."/>
            <person name="Labrenz M."/>
            <person name="Spormann A.M."/>
            <person name="Op den Camp H."/>
            <person name="Overmann J."/>
            <person name="Amann R."/>
            <person name="Jetten M.S.M."/>
            <person name="Mascher T."/>
            <person name="Medema M.H."/>
            <person name="Devos D.P."/>
            <person name="Kaster A.-K."/>
            <person name="Ovreas L."/>
            <person name="Rohde M."/>
            <person name="Galperin M.Y."/>
            <person name="Jogler C."/>
        </authorList>
    </citation>
    <scope>NUCLEOTIDE SEQUENCE [LARGE SCALE GENOMIC DNA]</scope>
    <source>
        <strain evidence="2 3">Pla110</strain>
    </source>
</reference>
<keyword evidence="1" id="KW-0732">Signal</keyword>
<evidence type="ECO:0000256" key="1">
    <source>
        <dbReference type="SAM" id="SignalP"/>
    </source>
</evidence>
<dbReference type="EMBL" id="CP036281">
    <property type="protein sequence ID" value="QDU80382.1"/>
    <property type="molecule type" value="Genomic_DNA"/>
</dbReference>
<dbReference type="Proteomes" id="UP000317178">
    <property type="component" value="Chromosome"/>
</dbReference>
<evidence type="ECO:0008006" key="4">
    <source>
        <dbReference type="Google" id="ProtNLM"/>
    </source>
</evidence>
<accession>A0A518CMD2</accession>
<gene>
    <name evidence="2" type="ORF">Pla110_21110</name>
</gene>
<keyword evidence="3" id="KW-1185">Reference proteome</keyword>
<protein>
    <recommendedName>
        <fullName evidence="4">SLA1 homology domain-containing protein</fullName>
    </recommendedName>
</protein>
<feature type="chain" id="PRO_5021760233" description="SLA1 homology domain-containing protein" evidence="1">
    <location>
        <begin position="33"/>
        <end position="115"/>
    </location>
</feature>
<dbReference type="RefSeq" id="WP_144995668.1">
    <property type="nucleotide sequence ID" value="NZ_CP036281.1"/>
</dbReference>
<name>A0A518CMD2_9PLAN</name>